<gene>
    <name evidence="2" type="ORF">EJ06DRAFT_155733</name>
</gene>
<sequence>MHFVTSRNPKNTRATVRSRTSRQGRSRTLRVSSGTHYHYAEFLHEYPDIAVLGLHLFFSHRQSCLPKNTSTCFTSSGRCPLLYARSSTHLTPAICIPSHHPLVFLNEVSLRGASEQVVLQRASQHCGDEVNSPNLIRRKLHTRRPNQTQSLLPSCNKRSCCFGASPSLAPSIAHSLEPLRF</sequence>
<dbReference type="EMBL" id="ML996703">
    <property type="protein sequence ID" value="KAF2397561.1"/>
    <property type="molecule type" value="Genomic_DNA"/>
</dbReference>
<evidence type="ECO:0000313" key="3">
    <source>
        <dbReference type="Proteomes" id="UP000799640"/>
    </source>
</evidence>
<accession>A0A6G1HNT0</accession>
<name>A0A6G1HNT0_9PEZI</name>
<dbReference type="Proteomes" id="UP000799640">
    <property type="component" value="Unassembled WGS sequence"/>
</dbReference>
<evidence type="ECO:0000313" key="2">
    <source>
        <dbReference type="EMBL" id="KAF2397561.1"/>
    </source>
</evidence>
<dbReference type="AlphaFoldDB" id="A0A6G1HNT0"/>
<proteinExistence type="predicted"/>
<evidence type="ECO:0000256" key="1">
    <source>
        <dbReference type="SAM" id="MobiDB-lite"/>
    </source>
</evidence>
<feature type="region of interest" description="Disordered" evidence="1">
    <location>
        <begin position="1"/>
        <end position="27"/>
    </location>
</feature>
<organism evidence="2 3">
    <name type="scientific">Trichodelitschia bisporula</name>
    <dbReference type="NCBI Taxonomy" id="703511"/>
    <lineage>
        <taxon>Eukaryota</taxon>
        <taxon>Fungi</taxon>
        <taxon>Dikarya</taxon>
        <taxon>Ascomycota</taxon>
        <taxon>Pezizomycotina</taxon>
        <taxon>Dothideomycetes</taxon>
        <taxon>Dothideomycetes incertae sedis</taxon>
        <taxon>Phaeotrichales</taxon>
        <taxon>Phaeotrichaceae</taxon>
        <taxon>Trichodelitschia</taxon>
    </lineage>
</organism>
<keyword evidence="3" id="KW-1185">Reference proteome</keyword>
<protein>
    <submittedName>
        <fullName evidence="2">Uncharacterized protein</fullName>
    </submittedName>
</protein>
<feature type="compositionally biased region" description="Polar residues" evidence="1">
    <location>
        <begin position="1"/>
        <end position="14"/>
    </location>
</feature>
<reference evidence="2" key="1">
    <citation type="journal article" date="2020" name="Stud. Mycol.">
        <title>101 Dothideomycetes genomes: a test case for predicting lifestyles and emergence of pathogens.</title>
        <authorList>
            <person name="Haridas S."/>
            <person name="Albert R."/>
            <person name="Binder M."/>
            <person name="Bloem J."/>
            <person name="Labutti K."/>
            <person name="Salamov A."/>
            <person name="Andreopoulos B."/>
            <person name="Baker S."/>
            <person name="Barry K."/>
            <person name="Bills G."/>
            <person name="Bluhm B."/>
            <person name="Cannon C."/>
            <person name="Castanera R."/>
            <person name="Culley D."/>
            <person name="Daum C."/>
            <person name="Ezra D."/>
            <person name="Gonzalez J."/>
            <person name="Henrissat B."/>
            <person name="Kuo A."/>
            <person name="Liang C."/>
            <person name="Lipzen A."/>
            <person name="Lutzoni F."/>
            <person name="Magnuson J."/>
            <person name="Mondo S."/>
            <person name="Nolan M."/>
            <person name="Ohm R."/>
            <person name="Pangilinan J."/>
            <person name="Park H.-J."/>
            <person name="Ramirez L."/>
            <person name="Alfaro M."/>
            <person name="Sun H."/>
            <person name="Tritt A."/>
            <person name="Yoshinaga Y."/>
            <person name="Zwiers L.-H."/>
            <person name="Turgeon B."/>
            <person name="Goodwin S."/>
            <person name="Spatafora J."/>
            <person name="Crous P."/>
            <person name="Grigoriev I."/>
        </authorList>
    </citation>
    <scope>NUCLEOTIDE SEQUENCE</scope>
    <source>
        <strain evidence="2">CBS 262.69</strain>
    </source>
</reference>